<keyword evidence="1 6" id="KW-0963">Cytoplasm</keyword>
<dbReference type="HAMAP" id="MF_00203">
    <property type="entry name" value="UvrC"/>
    <property type="match status" value="1"/>
</dbReference>
<dbReference type="Pfam" id="PF22920">
    <property type="entry name" value="UvrC_RNaseH"/>
    <property type="match status" value="1"/>
</dbReference>
<dbReference type="InterPro" id="IPR036876">
    <property type="entry name" value="UVR_dom_sf"/>
</dbReference>
<reference evidence="10" key="1">
    <citation type="submission" date="2020-08" db="EMBL/GenBank/DDBJ databases">
        <title>Complete genome sequence of Weissella confusa strain FS54 provides insights into metabolic potential.</title>
        <authorList>
            <person name="Fhoula I."/>
            <person name="Najjari A."/>
            <person name="Lekired A."/>
            <person name="Bessrour-Aouam N."/>
            <person name="Jaballah S."/>
            <person name="Klibi N."/>
            <person name="Ouzari H.-I."/>
        </authorList>
    </citation>
    <scope>NUCLEOTIDE SEQUENCE</scope>
    <source>
        <strain evidence="10">FS54</strain>
    </source>
</reference>
<evidence type="ECO:0000259" key="9">
    <source>
        <dbReference type="PROSITE" id="PS50165"/>
    </source>
</evidence>
<keyword evidence="4 6" id="KW-0267">Excision nuclease</keyword>
<dbReference type="SUPFAM" id="SSF82771">
    <property type="entry name" value="GIY-YIG endonuclease"/>
    <property type="match status" value="1"/>
</dbReference>
<dbReference type="AlphaFoldDB" id="A0A923SNY3"/>
<dbReference type="PROSITE" id="PS50165">
    <property type="entry name" value="UVRC"/>
    <property type="match status" value="1"/>
</dbReference>
<evidence type="ECO:0000256" key="1">
    <source>
        <dbReference type="ARBA" id="ARBA00022490"/>
    </source>
</evidence>
<keyword evidence="6" id="KW-0742">SOS response</keyword>
<dbReference type="InterPro" id="IPR000305">
    <property type="entry name" value="GIY-YIG_endonuc"/>
</dbReference>
<dbReference type="InterPro" id="IPR001162">
    <property type="entry name" value="UvrC_RNase_H_dom"/>
</dbReference>
<dbReference type="GO" id="GO:0009432">
    <property type="term" value="P:SOS response"/>
    <property type="evidence" value="ECO:0007669"/>
    <property type="project" value="UniProtKB-UniRule"/>
</dbReference>
<evidence type="ECO:0000256" key="5">
    <source>
        <dbReference type="ARBA" id="ARBA00023204"/>
    </source>
</evidence>
<evidence type="ECO:0000259" key="7">
    <source>
        <dbReference type="PROSITE" id="PS50151"/>
    </source>
</evidence>
<dbReference type="GO" id="GO:0006289">
    <property type="term" value="P:nucleotide-excision repair"/>
    <property type="evidence" value="ECO:0007669"/>
    <property type="project" value="UniProtKB-UniRule"/>
</dbReference>
<dbReference type="PROSITE" id="PS50164">
    <property type="entry name" value="GIY_YIG"/>
    <property type="match status" value="1"/>
</dbReference>
<comment type="subcellular location">
    <subcellularLocation>
        <location evidence="6">Cytoplasm</location>
    </subcellularLocation>
</comment>
<dbReference type="SUPFAM" id="SSF47781">
    <property type="entry name" value="RuvA domain 2-like"/>
    <property type="match status" value="1"/>
</dbReference>
<dbReference type="PANTHER" id="PTHR30562">
    <property type="entry name" value="UVRC/OXIDOREDUCTASE"/>
    <property type="match status" value="1"/>
</dbReference>
<dbReference type="RefSeq" id="WP_135474212.1">
    <property type="nucleotide sequence ID" value="NZ_CP110106.1"/>
</dbReference>
<comment type="similarity">
    <text evidence="6">Belongs to the UvrC family.</text>
</comment>
<dbReference type="SMART" id="SM00465">
    <property type="entry name" value="GIYc"/>
    <property type="match status" value="1"/>
</dbReference>
<dbReference type="InterPro" id="IPR004791">
    <property type="entry name" value="UvrC"/>
</dbReference>
<feature type="domain" description="GIY-YIG" evidence="8">
    <location>
        <begin position="15"/>
        <end position="92"/>
    </location>
</feature>
<dbReference type="Gene3D" id="3.30.420.340">
    <property type="entry name" value="UvrC, RNAse H endonuclease domain"/>
    <property type="match status" value="1"/>
</dbReference>
<dbReference type="Proteomes" id="UP000650485">
    <property type="component" value="Unassembled WGS sequence"/>
</dbReference>
<dbReference type="Pfam" id="PF01541">
    <property type="entry name" value="GIY-YIG"/>
    <property type="match status" value="1"/>
</dbReference>
<dbReference type="Pfam" id="PF14520">
    <property type="entry name" value="HHH_5"/>
    <property type="match status" value="1"/>
</dbReference>
<dbReference type="CDD" id="cd10434">
    <property type="entry name" value="GIY-YIG_UvrC_Cho"/>
    <property type="match status" value="1"/>
</dbReference>
<comment type="subunit">
    <text evidence="6">Interacts with UvrB in an incision complex.</text>
</comment>
<dbReference type="InterPro" id="IPR001943">
    <property type="entry name" value="UVR_dom"/>
</dbReference>
<dbReference type="InterPro" id="IPR047296">
    <property type="entry name" value="GIY-YIG_UvrC_Cho"/>
</dbReference>
<organism evidence="10 11">
    <name type="scientific">Weissella confusa</name>
    <name type="common">Lactobacillus confusus</name>
    <dbReference type="NCBI Taxonomy" id="1583"/>
    <lineage>
        <taxon>Bacteria</taxon>
        <taxon>Bacillati</taxon>
        <taxon>Bacillota</taxon>
        <taxon>Bacilli</taxon>
        <taxon>Lactobacillales</taxon>
        <taxon>Lactobacillaceae</taxon>
        <taxon>Weissella</taxon>
    </lineage>
</organism>
<dbReference type="Gene3D" id="3.40.1440.10">
    <property type="entry name" value="GIY-YIG endonuclease"/>
    <property type="match status" value="1"/>
</dbReference>
<dbReference type="InterPro" id="IPR035901">
    <property type="entry name" value="GIY-YIG_endonuc_sf"/>
</dbReference>
<dbReference type="Pfam" id="PF02151">
    <property type="entry name" value="UVR"/>
    <property type="match status" value="1"/>
</dbReference>
<proteinExistence type="inferred from homology"/>
<name>A0A923SNY3_WEICO</name>
<dbReference type="PANTHER" id="PTHR30562:SF1">
    <property type="entry name" value="UVRABC SYSTEM PROTEIN C"/>
    <property type="match status" value="1"/>
</dbReference>
<evidence type="ECO:0000256" key="3">
    <source>
        <dbReference type="ARBA" id="ARBA00022769"/>
    </source>
</evidence>
<evidence type="ECO:0000259" key="8">
    <source>
        <dbReference type="PROSITE" id="PS50164"/>
    </source>
</evidence>
<feature type="domain" description="UvrC family homology region profile" evidence="9">
    <location>
        <begin position="248"/>
        <end position="467"/>
    </location>
</feature>
<feature type="domain" description="UVR" evidence="7">
    <location>
        <begin position="197"/>
        <end position="232"/>
    </location>
</feature>
<dbReference type="GO" id="GO:0009380">
    <property type="term" value="C:excinuclease repair complex"/>
    <property type="evidence" value="ECO:0007669"/>
    <property type="project" value="InterPro"/>
</dbReference>
<dbReference type="EMBL" id="JACSZT010000009">
    <property type="protein sequence ID" value="MBC6499459.1"/>
    <property type="molecule type" value="Genomic_DNA"/>
</dbReference>
<evidence type="ECO:0000313" key="10">
    <source>
        <dbReference type="EMBL" id="MBC6499459.1"/>
    </source>
</evidence>
<dbReference type="NCBIfam" id="TIGR00194">
    <property type="entry name" value="uvrC"/>
    <property type="match status" value="1"/>
</dbReference>
<keyword evidence="5 6" id="KW-0234">DNA repair</keyword>
<dbReference type="Gene3D" id="4.10.860.10">
    <property type="entry name" value="UVR domain"/>
    <property type="match status" value="1"/>
</dbReference>
<dbReference type="GO" id="GO:0005737">
    <property type="term" value="C:cytoplasm"/>
    <property type="evidence" value="ECO:0007669"/>
    <property type="project" value="UniProtKB-SubCell"/>
</dbReference>
<gene>
    <name evidence="6 10" type="primary">uvrC</name>
    <name evidence="10" type="ORF">H7R52_14425</name>
</gene>
<dbReference type="InterPro" id="IPR010994">
    <property type="entry name" value="RuvA_2-like"/>
</dbReference>
<dbReference type="PROSITE" id="PS50151">
    <property type="entry name" value="UVR"/>
    <property type="match status" value="1"/>
</dbReference>
<dbReference type="Gene3D" id="1.10.150.20">
    <property type="entry name" value="5' to 3' exonuclease, C-terminal subdomain"/>
    <property type="match status" value="1"/>
</dbReference>
<dbReference type="SUPFAM" id="SSF46600">
    <property type="entry name" value="C-terminal UvrC-binding domain of UvrB"/>
    <property type="match status" value="1"/>
</dbReference>
<dbReference type="GO" id="GO:0009381">
    <property type="term" value="F:excinuclease ABC activity"/>
    <property type="evidence" value="ECO:0007669"/>
    <property type="project" value="UniProtKB-UniRule"/>
</dbReference>
<accession>A0A923SNY3</accession>
<evidence type="ECO:0000256" key="4">
    <source>
        <dbReference type="ARBA" id="ARBA00022881"/>
    </source>
</evidence>
<dbReference type="GO" id="GO:0003677">
    <property type="term" value="F:DNA binding"/>
    <property type="evidence" value="ECO:0007669"/>
    <property type="project" value="UniProtKB-UniRule"/>
</dbReference>
<dbReference type="InterPro" id="IPR038476">
    <property type="entry name" value="UvrC_RNase_H_dom_sf"/>
</dbReference>
<evidence type="ECO:0000256" key="2">
    <source>
        <dbReference type="ARBA" id="ARBA00022763"/>
    </source>
</evidence>
<comment type="function">
    <text evidence="6">The UvrABC repair system catalyzes the recognition and processing of DNA lesions. UvrC both incises the 5' and 3' sides of the lesion. The N-terminal half is responsible for the 3' incision and the C-terminal half is responsible for the 5' incision.</text>
</comment>
<evidence type="ECO:0000256" key="6">
    <source>
        <dbReference type="HAMAP-Rule" id="MF_00203"/>
    </source>
</evidence>
<sequence length="597" mass="68452">MASEHIEQKLALLPDLPGSYQMKDVNGKIIYVGKAKNLKNRVRSYFKSEHTGKTAQLVENIADFDFIVTSSEKESLLLEITLIQKYQPYYNIRLKRGTGYPYIKITHESDPKLELANDVKEDGAQYFGPYPNVYAAQETLHFLQKVYPLRRCNGYQGRPCLYANMGQCLGPCYRKVPFTEYLDQIKKIQRFLDGDTKEVTKVLQGKMADAAEKLEFERAADLRDQLKFIETTVEKQKIISKDGTPRDLFNFYMDKGWLSVQVFFIRQARLMKREKRTFAIVDSPEEELTSFILQFYNRKNAVLPKEILVPADVDKQIISEVLNVPVRTPQRGEKRDLLDLAEKNAKIVLDEKFRLMEMNESKTNGAMQEIADALGLDHIHRIEAFDHSHTQGEEMVSAMVVFEDGVPNKNKYRKYKTKTVDHADERAETMEVIRRRYTRLLKEHAEMPDLILMDGGVIQLNAAREVIEDELGLAIPVAAMVKNDQHKTADLLREEGEPHVNLDPKSQGFFLLQRIQDEVHRFAITFHRQLRSKSSLGSKLDEIAGVGPKTRQKLLTKFGSLKKIANASIEELREVGVSEKVANAIKISLQAIQHSDD</sequence>
<protein>
    <recommendedName>
        <fullName evidence="6">UvrABC system protein C</fullName>
        <shortName evidence="6">Protein UvrC</shortName>
    </recommendedName>
    <alternativeName>
        <fullName evidence="6">Excinuclease ABC subunit C</fullName>
    </alternativeName>
</protein>
<evidence type="ECO:0000313" key="11">
    <source>
        <dbReference type="Proteomes" id="UP000650485"/>
    </source>
</evidence>
<dbReference type="InterPro" id="IPR050066">
    <property type="entry name" value="UvrABC_protein_C"/>
</dbReference>
<keyword evidence="3 6" id="KW-0228">DNA excision</keyword>
<keyword evidence="2 6" id="KW-0227">DNA damage</keyword>
<dbReference type="FunFam" id="3.40.1440.10:FF:000001">
    <property type="entry name" value="UvrABC system protein C"/>
    <property type="match status" value="1"/>
</dbReference>
<dbReference type="Pfam" id="PF08459">
    <property type="entry name" value="UvrC_RNaseH_dom"/>
    <property type="match status" value="1"/>
</dbReference>
<comment type="caution">
    <text evidence="10">The sequence shown here is derived from an EMBL/GenBank/DDBJ whole genome shotgun (WGS) entry which is preliminary data.</text>
</comment>